<organism evidence="1 2">
    <name type="scientific">Candidatus Enterococcus lemimoniae</name>
    <dbReference type="NCBI Taxonomy" id="1834167"/>
    <lineage>
        <taxon>Bacteria</taxon>
        <taxon>Bacillati</taxon>
        <taxon>Bacillota</taxon>
        <taxon>Bacilli</taxon>
        <taxon>Lactobacillales</taxon>
        <taxon>Enterococcaceae</taxon>
        <taxon>Enterococcus</taxon>
    </lineage>
</organism>
<evidence type="ECO:0000313" key="1">
    <source>
        <dbReference type="EMBL" id="WYJ85094.1"/>
    </source>
</evidence>
<accession>A0ABZ2T4Q6</accession>
<reference evidence="1 2" key="2">
    <citation type="submission" date="2024-03" db="EMBL/GenBank/DDBJ databases">
        <title>The Genome Sequence of Enterococcus sp. DIV0727d.</title>
        <authorList>
            <consortium name="The Broad Institute Genomics Platform"/>
            <consortium name="The Broad Institute Microbial Omics Core"/>
            <consortium name="The Broad Institute Genomic Center for Infectious Diseases"/>
            <person name="Earl A."/>
            <person name="Manson A."/>
            <person name="Gilmore M."/>
            <person name="Schwartman J."/>
            <person name="Shea T."/>
            <person name="Abouelleil A."/>
            <person name="Cao P."/>
            <person name="Chapman S."/>
            <person name="Cusick C."/>
            <person name="Young S."/>
            <person name="Neafsey D."/>
            <person name="Nusbaum C."/>
            <person name="Birren B."/>
        </authorList>
    </citation>
    <scope>NUCLEOTIDE SEQUENCE [LARGE SCALE GENOMIC DNA]</scope>
    <source>
        <strain evidence="1 2">12C11_DIV0727</strain>
    </source>
</reference>
<keyword evidence="2" id="KW-1185">Reference proteome</keyword>
<evidence type="ECO:0000313" key="2">
    <source>
        <dbReference type="Proteomes" id="UP000195080"/>
    </source>
</evidence>
<dbReference type="PROSITE" id="PS51257">
    <property type="entry name" value="PROKAR_LIPOPROTEIN"/>
    <property type="match status" value="1"/>
</dbReference>
<reference evidence="2" key="1">
    <citation type="submission" date="2017-05" db="EMBL/GenBank/DDBJ databases">
        <title>The Genome Sequence of EEnterococcus faecalis 9F2_4866.</title>
        <authorList>
            <consortium name="The Broad Institute Genomics Platform"/>
            <consortium name="The Broad Institute Genomic Center for Infectious Diseases"/>
            <person name="Earl A."/>
            <person name="Manson A."/>
            <person name="Schwartman J."/>
            <person name="Gilmore M."/>
            <person name="Abouelleil A."/>
            <person name="Cao P."/>
            <person name="Chapman S."/>
            <person name="Cusick C."/>
            <person name="Shea T."/>
            <person name="Young S."/>
            <person name="Neafsey D."/>
            <person name="Nusbaum C."/>
            <person name="Birren B."/>
        </authorList>
    </citation>
    <scope>NUCLEOTIDE SEQUENCE [LARGE SCALE GENOMIC DNA]</scope>
    <source>
        <strain evidence="2">12C11_DIV0727</strain>
    </source>
</reference>
<evidence type="ECO:0008006" key="3">
    <source>
        <dbReference type="Google" id="ProtNLM"/>
    </source>
</evidence>
<protein>
    <recommendedName>
        <fullName evidence="3">Lipoprotein</fullName>
    </recommendedName>
</protein>
<dbReference type="Proteomes" id="UP000195080">
    <property type="component" value="Chromosome"/>
</dbReference>
<proteinExistence type="predicted"/>
<sequence>MKKLHFKKMLPFFRKRRNFLNLSIVLIAISIFSGCGNNKNERAINGASTDTSLKDTAKISTSSSTFDSNSKQEAGIKSEATAQLELNYEDSQIEYARVIANLGVGNKIGYTIERVRSNQITFNTSVSDVYKSIHIQELGSEDRYIYIICL</sequence>
<dbReference type="EMBL" id="CP147248">
    <property type="protein sequence ID" value="WYJ85094.1"/>
    <property type="molecule type" value="Genomic_DNA"/>
</dbReference>
<name>A0ABZ2T4Q6_9ENTE</name>
<gene>
    <name evidence="1" type="ORF">A5866_000152</name>
</gene>